<name>A0A0D2KIX5_HYPSF</name>
<gene>
    <name evidence="1" type="ORF">HYPSUDRAFT_428895</name>
</gene>
<evidence type="ECO:0000313" key="1">
    <source>
        <dbReference type="EMBL" id="KJA14602.1"/>
    </source>
</evidence>
<evidence type="ECO:0000313" key="2">
    <source>
        <dbReference type="Proteomes" id="UP000054270"/>
    </source>
</evidence>
<protein>
    <submittedName>
        <fullName evidence="1">Uncharacterized protein</fullName>
    </submittedName>
</protein>
<keyword evidence="2" id="KW-1185">Reference proteome</keyword>
<organism evidence="1 2">
    <name type="scientific">Hypholoma sublateritium (strain FD-334 SS-4)</name>
    <dbReference type="NCBI Taxonomy" id="945553"/>
    <lineage>
        <taxon>Eukaryota</taxon>
        <taxon>Fungi</taxon>
        <taxon>Dikarya</taxon>
        <taxon>Basidiomycota</taxon>
        <taxon>Agaricomycotina</taxon>
        <taxon>Agaricomycetes</taxon>
        <taxon>Agaricomycetidae</taxon>
        <taxon>Agaricales</taxon>
        <taxon>Agaricineae</taxon>
        <taxon>Strophariaceae</taxon>
        <taxon>Hypholoma</taxon>
    </lineage>
</organism>
<accession>A0A0D2KIX5</accession>
<dbReference type="Proteomes" id="UP000054270">
    <property type="component" value="Unassembled WGS sequence"/>
</dbReference>
<sequence length="95" mass="10472">MCCLETVSLKTPWSADAIILRTWYAPVSGTLYVLPSAADGAVKRGAYSPQIHSLRPAYKDWLDYSFDPTLGRTPSTMMARYLSSSGRAPTPTQTR</sequence>
<reference evidence="2" key="1">
    <citation type="submission" date="2014-04" db="EMBL/GenBank/DDBJ databases">
        <title>Evolutionary Origins and Diversification of the Mycorrhizal Mutualists.</title>
        <authorList>
            <consortium name="DOE Joint Genome Institute"/>
            <consortium name="Mycorrhizal Genomics Consortium"/>
            <person name="Kohler A."/>
            <person name="Kuo A."/>
            <person name="Nagy L.G."/>
            <person name="Floudas D."/>
            <person name="Copeland A."/>
            <person name="Barry K.W."/>
            <person name="Cichocki N."/>
            <person name="Veneault-Fourrey C."/>
            <person name="LaButti K."/>
            <person name="Lindquist E.A."/>
            <person name="Lipzen A."/>
            <person name="Lundell T."/>
            <person name="Morin E."/>
            <person name="Murat C."/>
            <person name="Riley R."/>
            <person name="Ohm R."/>
            <person name="Sun H."/>
            <person name="Tunlid A."/>
            <person name="Henrissat B."/>
            <person name="Grigoriev I.V."/>
            <person name="Hibbett D.S."/>
            <person name="Martin F."/>
        </authorList>
    </citation>
    <scope>NUCLEOTIDE SEQUENCE [LARGE SCALE GENOMIC DNA]</scope>
    <source>
        <strain evidence="2">FD-334 SS-4</strain>
    </source>
</reference>
<dbReference type="AlphaFoldDB" id="A0A0D2KIX5"/>
<dbReference type="EMBL" id="KN817672">
    <property type="protein sequence ID" value="KJA14602.1"/>
    <property type="molecule type" value="Genomic_DNA"/>
</dbReference>
<proteinExistence type="predicted"/>